<comment type="caution">
    <text evidence="1">The sequence shown here is derived from an EMBL/GenBank/DDBJ whole genome shotgun (WGS) entry which is preliminary data.</text>
</comment>
<organism evidence="1 2">
    <name type="scientific">Pleurodeles waltl</name>
    <name type="common">Iberian ribbed newt</name>
    <dbReference type="NCBI Taxonomy" id="8319"/>
    <lineage>
        <taxon>Eukaryota</taxon>
        <taxon>Metazoa</taxon>
        <taxon>Chordata</taxon>
        <taxon>Craniata</taxon>
        <taxon>Vertebrata</taxon>
        <taxon>Euteleostomi</taxon>
        <taxon>Amphibia</taxon>
        <taxon>Batrachia</taxon>
        <taxon>Caudata</taxon>
        <taxon>Salamandroidea</taxon>
        <taxon>Salamandridae</taxon>
        <taxon>Pleurodelinae</taxon>
        <taxon>Pleurodeles</taxon>
    </lineage>
</organism>
<proteinExistence type="predicted"/>
<dbReference type="EMBL" id="JANPWB010000009">
    <property type="protein sequence ID" value="KAJ1154772.1"/>
    <property type="molecule type" value="Genomic_DNA"/>
</dbReference>
<protein>
    <submittedName>
        <fullName evidence="1">Uncharacterized protein</fullName>
    </submittedName>
</protein>
<dbReference type="AlphaFoldDB" id="A0AAV7RT96"/>
<gene>
    <name evidence="1" type="ORF">NDU88_007515</name>
</gene>
<sequence>MHLAGELNICCWEGWRRQPLRVTIIRIHCFFRQLAWQIHCSSARLGLNAGRMPPKGVKAALPAVRGKQAKLSAICRSDDSDELKLQHKVKRGALEKVNVKLKSVPLDTLERKSRD</sequence>
<name>A0AAV7RT96_PLEWA</name>
<dbReference type="Proteomes" id="UP001066276">
    <property type="component" value="Chromosome 5"/>
</dbReference>
<evidence type="ECO:0000313" key="2">
    <source>
        <dbReference type="Proteomes" id="UP001066276"/>
    </source>
</evidence>
<keyword evidence="2" id="KW-1185">Reference proteome</keyword>
<reference evidence="1" key="1">
    <citation type="journal article" date="2022" name="bioRxiv">
        <title>Sequencing and chromosome-scale assembly of the giantPleurodeles waltlgenome.</title>
        <authorList>
            <person name="Brown T."/>
            <person name="Elewa A."/>
            <person name="Iarovenko S."/>
            <person name="Subramanian E."/>
            <person name="Araus A.J."/>
            <person name="Petzold A."/>
            <person name="Susuki M."/>
            <person name="Suzuki K.-i.T."/>
            <person name="Hayashi T."/>
            <person name="Toyoda A."/>
            <person name="Oliveira C."/>
            <person name="Osipova E."/>
            <person name="Leigh N.D."/>
            <person name="Simon A."/>
            <person name="Yun M.H."/>
        </authorList>
    </citation>
    <scope>NUCLEOTIDE SEQUENCE</scope>
    <source>
        <strain evidence="1">20211129_DDA</strain>
        <tissue evidence="1">Liver</tissue>
    </source>
</reference>
<evidence type="ECO:0000313" key="1">
    <source>
        <dbReference type="EMBL" id="KAJ1154772.1"/>
    </source>
</evidence>
<accession>A0AAV7RT96</accession>